<dbReference type="KEGG" id="cel:CELE_B0244.15"/>
<keyword evidence="6 9" id="KW-0472">Membrane</keyword>
<dbReference type="RefSeq" id="NP_001254928.2">
    <property type="nucleotide sequence ID" value="NM_001267999.2"/>
</dbReference>
<evidence type="ECO:0000256" key="4">
    <source>
        <dbReference type="ARBA" id="ARBA00022989"/>
    </source>
</evidence>
<evidence type="ECO:0000313" key="13">
    <source>
        <dbReference type="WormBase" id="B0244.15"/>
    </source>
</evidence>
<dbReference type="AGR" id="WB:WBGene00206513"/>
<dbReference type="InParanoid" id="G4RRB3"/>
<dbReference type="SUPFAM" id="SSF81321">
    <property type="entry name" value="Family A G protein-coupled receptor-like"/>
    <property type="match status" value="1"/>
</dbReference>
<keyword evidence="3 9" id="KW-0812">Transmembrane</keyword>
<dbReference type="PANTHER" id="PTHR37441:SF2">
    <property type="entry name" value="G-PROTEIN COUPLED RECEPTOR B0244.10-RELATED"/>
    <property type="match status" value="1"/>
</dbReference>
<evidence type="ECO:0000256" key="5">
    <source>
        <dbReference type="ARBA" id="ARBA00023040"/>
    </source>
</evidence>
<feature type="transmembrane region" description="Helical" evidence="9">
    <location>
        <begin position="48"/>
        <end position="73"/>
    </location>
</feature>
<reference evidence="11 12" key="1">
    <citation type="journal article" date="1998" name="Science">
        <title>Genome sequence of the nematode C. elegans: a platform for investigating biology.</title>
        <authorList>
            <consortium name="The C. elegans sequencing consortium"/>
            <person name="Sulson J.E."/>
            <person name="Waterston R."/>
        </authorList>
    </citation>
    <scope>NUCLEOTIDE SEQUENCE [LARGE SCALE GENOMIC DNA]</scope>
    <source>
        <strain evidence="11 12">Bristol N2</strain>
    </source>
</reference>
<evidence type="ECO:0000313" key="11">
    <source>
        <dbReference type="EMBL" id="CCD61508.2"/>
    </source>
</evidence>
<evidence type="ECO:0000256" key="1">
    <source>
        <dbReference type="ARBA" id="ARBA00004651"/>
    </source>
</evidence>
<dbReference type="HOGENOM" id="CLU_047461_1_0_1"/>
<protein>
    <submittedName>
        <fullName evidence="11">G-protein coupled receptors family 1 profile domain-containing protein</fullName>
    </submittedName>
</protein>
<accession>G4RRB3</accession>
<dbReference type="InterPro" id="IPR017452">
    <property type="entry name" value="GPCR_Rhodpsn_7TM"/>
</dbReference>
<feature type="transmembrane region" description="Helical" evidence="9">
    <location>
        <begin position="209"/>
        <end position="240"/>
    </location>
</feature>
<feature type="transmembrane region" description="Helical" evidence="9">
    <location>
        <begin position="168"/>
        <end position="189"/>
    </location>
</feature>
<name>G4RRB3_CAEEL</name>
<dbReference type="PANTHER" id="PTHR37441">
    <property type="entry name" value="PROTEIN CBG16518"/>
    <property type="match status" value="1"/>
</dbReference>
<evidence type="ECO:0000256" key="8">
    <source>
        <dbReference type="ARBA" id="ARBA00023224"/>
    </source>
</evidence>
<dbReference type="PaxDb" id="6239-B0244.15"/>
<keyword evidence="5" id="KW-0297">G-protein coupled receptor</keyword>
<dbReference type="AlphaFoldDB" id="G4RRB3"/>
<feature type="domain" description="G-protein coupled receptors family 1 profile" evidence="10">
    <location>
        <begin position="61"/>
        <end position="318"/>
    </location>
</feature>
<evidence type="ECO:0000256" key="9">
    <source>
        <dbReference type="SAM" id="Phobius"/>
    </source>
</evidence>
<dbReference type="FunCoup" id="G4RRB3">
    <property type="interactions" value="46"/>
</dbReference>
<keyword evidence="4 9" id="KW-1133">Transmembrane helix</keyword>
<dbReference type="CTD" id="13189638"/>
<organism evidence="11 12">
    <name type="scientific">Caenorhabditis elegans</name>
    <dbReference type="NCBI Taxonomy" id="6239"/>
    <lineage>
        <taxon>Eukaryota</taxon>
        <taxon>Metazoa</taxon>
        <taxon>Ecdysozoa</taxon>
        <taxon>Nematoda</taxon>
        <taxon>Chromadorea</taxon>
        <taxon>Rhabditida</taxon>
        <taxon>Rhabditina</taxon>
        <taxon>Rhabditomorpha</taxon>
        <taxon>Rhabditoidea</taxon>
        <taxon>Rhabditidae</taxon>
        <taxon>Peloderinae</taxon>
        <taxon>Caenorhabditis</taxon>
    </lineage>
</organism>
<dbReference type="Gene3D" id="1.20.1070.10">
    <property type="entry name" value="Rhodopsin 7-helix transmembrane proteins"/>
    <property type="match status" value="1"/>
</dbReference>
<keyword evidence="8" id="KW-0807">Transducer</keyword>
<evidence type="ECO:0000256" key="3">
    <source>
        <dbReference type="ARBA" id="ARBA00022692"/>
    </source>
</evidence>
<keyword evidence="7 11" id="KW-0675">Receptor</keyword>
<dbReference type="SMR" id="G4RRB3"/>
<proteinExistence type="predicted"/>
<evidence type="ECO:0000256" key="7">
    <source>
        <dbReference type="ARBA" id="ARBA00023170"/>
    </source>
</evidence>
<dbReference type="eggNOG" id="ENOG502TH3J">
    <property type="taxonomic scope" value="Eukaryota"/>
</dbReference>
<keyword evidence="12" id="KW-1185">Reference proteome</keyword>
<dbReference type="PROSITE" id="PS50262">
    <property type="entry name" value="G_PROTEIN_RECEP_F1_2"/>
    <property type="match status" value="1"/>
</dbReference>
<dbReference type="GeneID" id="13189638"/>
<dbReference type="PhylomeDB" id="G4RRB3"/>
<dbReference type="WormBase" id="B0244.15">
    <property type="protein sequence ID" value="CE51944"/>
    <property type="gene ID" value="WBGene00206513"/>
</dbReference>
<evidence type="ECO:0000256" key="6">
    <source>
        <dbReference type="ARBA" id="ARBA00023136"/>
    </source>
</evidence>
<gene>
    <name evidence="11 13" type="ORF">B0244.15</name>
    <name evidence="11" type="ORF">CELE_B0244.15</name>
</gene>
<feature type="transmembrane region" description="Helical" evidence="9">
    <location>
        <begin position="142"/>
        <end position="161"/>
    </location>
</feature>
<evidence type="ECO:0000313" key="12">
    <source>
        <dbReference type="Proteomes" id="UP000001940"/>
    </source>
</evidence>
<dbReference type="Proteomes" id="UP000001940">
    <property type="component" value="Chromosome III"/>
</dbReference>
<dbReference type="GO" id="GO:0004930">
    <property type="term" value="F:G protein-coupled receptor activity"/>
    <property type="evidence" value="ECO:0007669"/>
    <property type="project" value="UniProtKB-KW"/>
</dbReference>
<evidence type="ECO:0000256" key="2">
    <source>
        <dbReference type="ARBA" id="ARBA00022475"/>
    </source>
</evidence>
<dbReference type="CDD" id="cd00637">
    <property type="entry name" value="7tm_classA_rhodopsin-like"/>
    <property type="match status" value="1"/>
</dbReference>
<sequence>MSTTNLFSNCTNHYPIEQYFLNCTNTSRPCELIHDFAVVAELLTILDFYISCILFTIAGILNVYFMTIVLPLYLKMSHSTQKRYVFVVSRCVSSISAALTLLILRCILYVYFPPGSTKSNYFLYAVVVIVNDISFYSLQGSYIGMAVLLYIGVIHPVYFSTHLRLRKIYIFAILNWILAVVVSVPTGLFQTAGYVPGPIKCDSQVCSPIVGLINFIIVSFAFLITIIILSFVFICLSFHIRKAKKLGSYTSSQTLHHARGRLGWTLTAIIVISLAEGIPESLLIGLKADNALNTCNNFYQADRLVDATIFTSMNSIVWALVLILDPLASTLFDEKVLSETKKQLKMCKKYYAKVLETLWTHSHGNRKTSKEMSRNSFSTSDNPY</sequence>
<dbReference type="EMBL" id="BX284603">
    <property type="protein sequence ID" value="CCD61508.2"/>
    <property type="molecule type" value="Genomic_DNA"/>
</dbReference>
<feature type="transmembrane region" description="Helical" evidence="9">
    <location>
        <begin position="85"/>
        <end position="112"/>
    </location>
</feature>
<keyword evidence="2" id="KW-1003">Cell membrane</keyword>
<evidence type="ECO:0000259" key="10">
    <source>
        <dbReference type="PROSITE" id="PS50262"/>
    </source>
</evidence>
<dbReference type="GO" id="GO:0005886">
    <property type="term" value="C:plasma membrane"/>
    <property type="evidence" value="ECO:0007669"/>
    <property type="project" value="UniProtKB-SubCell"/>
</dbReference>
<comment type="subcellular location">
    <subcellularLocation>
        <location evidence="1">Cell membrane</location>
        <topology evidence="1">Multi-pass membrane protein</topology>
    </subcellularLocation>
</comment>
<dbReference type="OrthoDB" id="5818441at2759"/>
<dbReference type="InterPro" id="IPR040435">
    <property type="entry name" value="Put_GPCR_Chromadorea"/>
</dbReference>